<keyword evidence="3" id="KW-1185">Reference proteome</keyword>
<accession>A0A9P5S0Y2</accession>
<dbReference type="GO" id="GO:0004769">
    <property type="term" value="F:steroid Delta-isomerase activity"/>
    <property type="evidence" value="ECO:0007669"/>
    <property type="project" value="TreeGrafter"/>
</dbReference>
<dbReference type="EMBL" id="JAAAUQ010000287">
    <property type="protein sequence ID" value="KAF9151872.1"/>
    <property type="molecule type" value="Genomic_DNA"/>
</dbReference>
<keyword evidence="1" id="KW-0472">Membrane</keyword>
<organism evidence="2 3">
    <name type="scientific">Linnemannia schmuckeri</name>
    <dbReference type="NCBI Taxonomy" id="64567"/>
    <lineage>
        <taxon>Eukaryota</taxon>
        <taxon>Fungi</taxon>
        <taxon>Fungi incertae sedis</taxon>
        <taxon>Mucoromycota</taxon>
        <taxon>Mortierellomycotina</taxon>
        <taxon>Mortierellomycetes</taxon>
        <taxon>Mortierellales</taxon>
        <taxon>Mortierellaceae</taxon>
        <taxon>Linnemannia</taxon>
    </lineage>
</organism>
<dbReference type="GO" id="GO:0000247">
    <property type="term" value="F:C-8 sterol isomerase activity"/>
    <property type="evidence" value="ECO:0007669"/>
    <property type="project" value="TreeGrafter"/>
</dbReference>
<keyword evidence="1" id="KW-0812">Transmembrane</keyword>
<keyword evidence="1" id="KW-1133">Transmembrane helix</keyword>
<feature type="transmembrane region" description="Helical" evidence="1">
    <location>
        <begin position="32"/>
        <end position="53"/>
    </location>
</feature>
<dbReference type="PANTHER" id="PTHR14207:SF0">
    <property type="entry name" value="3-BETA-HYDROXYSTEROID-DELTA(8),DELTA(7)-ISOMERASE"/>
    <property type="match status" value="1"/>
</dbReference>
<dbReference type="Proteomes" id="UP000748756">
    <property type="component" value="Unassembled WGS sequence"/>
</dbReference>
<protein>
    <submittedName>
        <fullName evidence="2">Uncharacterized protein</fullName>
    </submittedName>
</protein>
<sequence length="145" mass="16023">MAAGIKTPHPYYPQGLILDHYVPNTNTVFHTLVYVSAGFLAVLFFVCILGYPRRHSTLAPLGEKFSFFWFLLCAALHLGFEGYYGIYHAILAGDNSPVAQVWKEYAISDSRYLTSDSFVRVVEAITTSFAHGPSTTTNPPATSPN</sequence>
<dbReference type="GO" id="GO:0016126">
    <property type="term" value="P:sterol biosynthetic process"/>
    <property type="evidence" value="ECO:0007669"/>
    <property type="project" value="TreeGrafter"/>
</dbReference>
<evidence type="ECO:0000256" key="1">
    <source>
        <dbReference type="SAM" id="Phobius"/>
    </source>
</evidence>
<dbReference type="InterPro" id="IPR007905">
    <property type="entry name" value="EBP"/>
</dbReference>
<evidence type="ECO:0000313" key="2">
    <source>
        <dbReference type="EMBL" id="KAF9151872.1"/>
    </source>
</evidence>
<dbReference type="GO" id="GO:0005783">
    <property type="term" value="C:endoplasmic reticulum"/>
    <property type="evidence" value="ECO:0007669"/>
    <property type="project" value="TreeGrafter"/>
</dbReference>
<gene>
    <name evidence="2" type="ORF">BG015_006116</name>
</gene>
<evidence type="ECO:0000313" key="3">
    <source>
        <dbReference type="Proteomes" id="UP000748756"/>
    </source>
</evidence>
<proteinExistence type="predicted"/>
<dbReference type="OrthoDB" id="58557at2759"/>
<name>A0A9P5S0Y2_9FUNG</name>
<dbReference type="AlphaFoldDB" id="A0A9P5S0Y2"/>
<reference evidence="2" key="1">
    <citation type="journal article" date="2020" name="Fungal Divers.">
        <title>Resolving the Mortierellaceae phylogeny through synthesis of multi-gene phylogenetics and phylogenomics.</title>
        <authorList>
            <person name="Vandepol N."/>
            <person name="Liber J."/>
            <person name="Desiro A."/>
            <person name="Na H."/>
            <person name="Kennedy M."/>
            <person name="Barry K."/>
            <person name="Grigoriev I.V."/>
            <person name="Miller A.N."/>
            <person name="O'Donnell K."/>
            <person name="Stajich J.E."/>
            <person name="Bonito G."/>
        </authorList>
    </citation>
    <scope>NUCLEOTIDE SEQUENCE</scope>
    <source>
        <strain evidence="2">NRRL 6426</strain>
    </source>
</reference>
<comment type="caution">
    <text evidence="2">The sequence shown here is derived from an EMBL/GenBank/DDBJ whole genome shotgun (WGS) entry which is preliminary data.</text>
</comment>
<dbReference type="GO" id="GO:0047750">
    <property type="term" value="F:cholestenol delta-isomerase activity"/>
    <property type="evidence" value="ECO:0007669"/>
    <property type="project" value="InterPro"/>
</dbReference>
<dbReference type="GO" id="GO:0016020">
    <property type="term" value="C:membrane"/>
    <property type="evidence" value="ECO:0007669"/>
    <property type="project" value="InterPro"/>
</dbReference>
<feature type="transmembrane region" description="Helical" evidence="1">
    <location>
        <begin position="65"/>
        <end position="86"/>
    </location>
</feature>
<dbReference type="PANTHER" id="PTHR14207">
    <property type="entry name" value="STEROL ISOMERASE"/>
    <property type="match status" value="1"/>
</dbReference>